<comment type="similarity">
    <text evidence="2">Belongs to the asparagine synthetase family.</text>
</comment>
<dbReference type="Gene3D" id="3.40.50.620">
    <property type="entry name" value="HUPs"/>
    <property type="match status" value="1"/>
</dbReference>
<keyword evidence="4" id="KW-0547">Nucleotide-binding</keyword>
<dbReference type="InterPro" id="IPR051786">
    <property type="entry name" value="ASN_synthetase/amidase"/>
</dbReference>
<dbReference type="InterPro" id="IPR033738">
    <property type="entry name" value="AsnB_N"/>
</dbReference>
<evidence type="ECO:0000256" key="1">
    <source>
        <dbReference type="ARBA" id="ARBA00005187"/>
    </source>
</evidence>
<dbReference type="InterPro" id="IPR029055">
    <property type="entry name" value="Ntn_hydrolases_N"/>
</dbReference>
<gene>
    <name evidence="10" type="primary">asnB</name>
    <name evidence="10" type="ORF">ACFSCY_11405</name>
</gene>
<comment type="caution">
    <text evidence="10">The sequence shown here is derived from an EMBL/GenBank/DDBJ whole genome shotgun (WGS) entry which is preliminary data.</text>
</comment>
<dbReference type="InterPro" id="IPR014729">
    <property type="entry name" value="Rossmann-like_a/b/a_fold"/>
</dbReference>
<keyword evidence="5" id="KW-0067">ATP-binding</keyword>
<dbReference type="EC" id="6.3.5.4" evidence="3"/>
<dbReference type="InterPro" id="IPR017932">
    <property type="entry name" value="GATase_2_dom"/>
</dbReference>
<evidence type="ECO:0000256" key="8">
    <source>
        <dbReference type="ARBA" id="ARBA00048741"/>
    </source>
</evidence>
<protein>
    <recommendedName>
        <fullName evidence="3">asparagine synthase (glutamine-hydrolyzing)</fullName>
        <ecNumber evidence="3">6.3.5.4</ecNumber>
    </recommendedName>
</protein>
<keyword evidence="10" id="KW-0436">Ligase</keyword>
<evidence type="ECO:0000256" key="7">
    <source>
        <dbReference type="ARBA" id="ARBA00022962"/>
    </source>
</evidence>
<dbReference type="NCBIfam" id="TIGR01536">
    <property type="entry name" value="asn_synth_AEB"/>
    <property type="match status" value="1"/>
</dbReference>
<comment type="catalytic activity">
    <reaction evidence="8">
        <text>L-aspartate + L-glutamine + ATP + H2O = L-asparagine + L-glutamate + AMP + diphosphate + H(+)</text>
        <dbReference type="Rhea" id="RHEA:12228"/>
        <dbReference type="ChEBI" id="CHEBI:15377"/>
        <dbReference type="ChEBI" id="CHEBI:15378"/>
        <dbReference type="ChEBI" id="CHEBI:29985"/>
        <dbReference type="ChEBI" id="CHEBI:29991"/>
        <dbReference type="ChEBI" id="CHEBI:30616"/>
        <dbReference type="ChEBI" id="CHEBI:33019"/>
        <dbReference type="ChEBI" id="CHEBI:58048"/>
        <dbReference type="ChEBI" id="CHEBI:58359"/>
        <dbReference type="ChEBI" id="CHEBI:456215"/>
        <dbReference type="EC" id="6.3.5.4"/>
    </reaction>
</comment>
<feature type="domain" description="Glutamine amidotransferase type-2" evidence="9">
    <location>
        <begin position="2"/>
        <end position="224"/>
    </location>
</feature>
<evidence type="ECO:0000256" key="3">
    <source>
        <dbReference type="ARBA" id="ARBA00012737"/>
    </source>
</evidence>
<dbReference type="Gene3D" id="3.60.20.10">
    <property type="entry name" value="Glutamine Phosphoribosylpyrophosphate, subunit 1, domain 1"/>
    <property type="match status" value="1"/>
</dbReference>
<evidence type="ECO:0000256" key="4">
    <source>
        <dbReference type="ARBA" id="ARBA00022741"/>
    </source>
</evidence>
<dbReference type="PIRSF" id="PIRSF001589">
    <property type="entry name" value="Asn_synthetase_glu-h"/>
    <property type="match status" value="1"/>
</dbReference>
<dbReference type="PANTHER" id="PTHR43284:SF1">
    <property type="entry name" value="ASPARAGINE SYNTHETASE"/>
    <property type="match status" value="1"/>
</dbReference>
<comment type="pathway">
    <text evidence="1">Amino-acid biosynthesis; L-asparagine biosynthesis; L-asparagine from L-aspartate (L-Gln route): step 1/1.</text>
</comment>
<keyword evidence="6" id="KW-0061">Asparagine biosynthesis</keyword>
<evidence type="ECO:0000256" key="2">
    <source>
        <dbReference type="ARBA" id="ARBA00005752"/>
    </source>
</evidence>
<name>A0ABW4FHB2_9PSEU</name>
<evidence type="ECO:0000259" key="9">
    <source>
        <dbReference type="PROSITE" id="PS51278"/>
    </source>
</evidence>
<reference evidence="11" key="1">
    <citation type="journal article" date="2019" name="Int. J. Syst. Evol. Microbiol.">
        <title>The Global Catalogue of Microorganisms (GCM) 10K type strain sequencing project: providing services to taxonomists for standard genome sequencing and annotation.</title>
        <authorList>
            <consortium name="The Broad Institute Genomics Platform"/>
            <consortium name="The Broad Institute Genome Sequencing Center for Infectious Disease"/>
            <person name="Wu L."/>
            <person name="Ma J."/>
        </authorList>
    </citation>
    <scope>NUCLEOTIDE SEQUENCE [LARGE SCALE GENOMIC DNA]</scope>
    <source>
        <strain evidence="11">JCM 12165</strain>
    </source>
</reference>
<sequence>MCGLLGLLSSGADAGSRTGPLAAALRCSRHRGPDESATWHDDDVAFGFNRLSIIDLEGSHQPMRYGPAGHEDRYTIVFNGEIYNYLELRHELAHRHGARFATAGDTEAVVAAYHQWGPKAVERLRGMFAFLIWDAQERVLFGARDPFGIKPLYVATGPAGMAFASEKKSLLRLATALGLPNPHRPVDPVALQHYLQLQYVPEPITLHRTIERVESGTRFTARPGKGIEQERYFKPRFRASPESPPQIHRRICEVLHDSVAVHMRADVPVGAFLSGGIDSTAIAAIAKQHNPGLVTFTAAFEREGYSEADVAAATAEAIGVHHVVRTVTPDEMTAALPLIVWYLDDPVADPALVPLWFIAREARKHVKVVLSGEGADELFGGYTIYREPLSLAPFERVPGALRGLLGRASTHLPEGLRGKDLLRRGALPLEQRYYGNARIFRDDQLARVLRAHCPQQSHTDVTAPFYAQSAGWDPVSRMQHVDLFTWLRGDILVKADKMTMANSLELRVPFLDPEVFAVASRLPLEQKLTDHTTKYALRQALRGVVPDHVLHRPKLGFPVPIRHWLRDEIYQWARAVIRDSQADHLVDLAAVQRMLDAHRDGPVDHSRRIWTLLVFLIWHGIFVENRIRPEIPQPSYPVRT</sequence>
<keyword evidence="11" id="KW-1185">Reference proteome</keyword>
<dbReference type="Pfam" id="PF13537">
    <property type="entry name" value="GATase_7"/>
    <property type="match status" value="1"/>
</dbReference>
<dbReference type="SUPFAM" id="SSF52402">
    <property type="entry name" value="Adenine nucleotide alpha hydrolases-like"/>
    <property type="match status" value="1"/>
</dbReference>
<dbReference type="Pfam" id="PF00733">
    <property type="entry name" value="Asn_synthase"/>
    <property type="match status" value="1"/>
</dbReference>
<organism evidence="10 11">
    <name type="scientific">Pseudonocardia aurantiaca</name>
    <dbReference type="NCBI Taxonomy" id="75290"/>
    <lineage>
        <taxon>Bacteria</taxon>
        <taxon>Bacillati</taxon>
        <taxon>Actinomycetota</taxon>
        <taxon>Actinomycetes</taxon>
        <taxon>Pseudonocardiales</taxon>
        <taxon>Pseudonocardiaceae</taxon>
        <taxon>Pseudonocardia</taxon>
    </lineage>
</organism>
<keyword evidence="6" id="KW-0028">Amino-acid biosynthesis</keyword>
<dbReference type="Proteomes" id="UP001597145">
    <property type="component" value="Unassembled WGS sequence"/>
</dbReference>
<dbReference type="InterPro" id="IPR001962">
    <property type="entry name" value="Asn_synthase"/>
</dbReference>
<evidence type="ECO:0000256" key="5">
    <source>
        <dbReference type="ARBA" id="ARBA00022840"/>
    </source>
</evidence>
<dbReference type="CDD" id="cd00712">
    <property type="entry name" value="AsnB"/>
    <property type="match status" value="1"/>
</dbReference>
<dbReference type="EMBL" id="JBHUCP010000007">
    <property type="protein sequence ID" value="MFD1530050.1"/>
    <property type="molecule type" value="Genomic_DNA"/>
</dbReference>
<dbReference type="CDD" id="cd01991">
    <property type="entry name" value="Asn_synthase_B_C"/>
    <property type="match status" value="1"/>
</dbReference>
<proteinExistence type="inferred from homology"/>
<keyword evidence="7" id="KW-0315">Glutamine amidotransferase</keyword>
<evidence type="ECO:0000313" key="10">
    <source>
        <dbReference type="EMBL" id="MFD1530050.1"/>
    </source>
</evidence>
<evidence type="ECO:0000313" key="11">
    <source>
        <dbReference type="Proteomes" id="UP001597145"/>
    </source>
</evidence>
<dbReference type="PROSITE" id="PS51278">
    <property type="entry name" value="GATASE_TYPE_2"/>
    <property type="match status" value="1"/>
</dbReference>
<accession>A0ABW4FHB2</accession>
<dbReference type="GO" id="GO:0004066">
    <property type="term" value="F:asparagine synthase (glutamine-hydrolyzing) activity"/>
    <property type="evidence" value="ECO:0007669"/>
    <property type="project" value="UniProtKB-EC"/>
</dbReference>
<dbReference type="SUPFAM" id="SSF56235">
    <property type="entry name" value="N-terminal nucleophile aminohydrolases (Ntn hydrolases)"/>
    <property type="match status" value="1"/>
</dbReference>
<evidence type="ECO:0000256" key="6">
    <source>
        <dbReference type="ARBA" id="ARBA00022888"/>
    </source>
</evidence>
<dbReference type="RefSeq" id="WP_343976601.1">
    <property type="nucleotide sequence ID" value="NZ_BAAAJG010000008.1"/>
</dbReference>
<dbReference type="InterPro" id="IPR006426">
    <property type="entry name" value="Asn_synth_AEB"/>
</dbReference>
<dbReference type="PANTHER" id="PTHR43284">
    <property type="entry name" value="ASPARAGINE SYNTHETASE (GLUTAMINE-HYDROLYZING)"/>
    <property type="match status" value="1"/>
</dbReference>